<accession>A0A1T4VPB5</accession>
<reference evidence="3 4" key="1">
    <citation type="submission" date="2017-02" db="EMBL/GenBank/DDBJ databases">
        <authorList>
            <person name="Peterson S.W."/>
        </authorList>
    </citation>
    <scope>NUCLEOTIDE SEQUENCE [LARGE SCALE GENOMIC DNA]</scope>
    <source>
        <strain evidence="3 4">DSM 18034</strain>
    </source>
</reference>
<keyword evidence="2" id="KW-1133">Transmembrane helix</keyword>
<name>A0A1T4VPB5_9BACT</name>
<protein>
    <submittedName>
        <fullName evidence="3">Uncharacterized protein</fullName>
    </submittedName>
</protein>
<feature type="compositionally biased region" description="Basic residues" evidence="1">
    <location>
        <begin position="168"/>
        <end position="177"/>
    </location>
</feature>
<dbReference type="EMBL" id="FUYA01000002">
    <property type="protein sequence ID" value="SKA66698.1"/>
    <property type="molecule type" value="Genomic_DNA"/>
</dbReference>
<gene>
    <name evidence="3" type="ORF">SAMN02745702_00648</name>
</gene>
<dbReference type="Proteomes" id="UP000189733">
    <property type="component" value="Unassembled WGS sequence"/>
</dbReference>
<feature type="compositionally biased region" description="Basic and acidic residues" evidence="1">
    <location>
        <begin position="158"/>
        <end position="167"/>
    </location>
</feature>
<keyword evidence="4" id="KW-1185">Reference proteome</keyword>
<evidence type="ECO:0000256" key="2">
    <source>
        <dbReference type="SAM" id="Phobius"/>
    </source>
</evidence>
<evidence type="ECO:0000256" key="1">
    <source>
        <dbReference type="SAM" id="MobiDB-lite"/>
    </source>
</evidence>
<organism evidence="3 4">
    <name type="scientific">Desulfobaculum bizertense DSM 18034</name>
    <dbReference type="NCBI Taxonomy" id="1121442"/>
    <lineage>
        <taxon>Bacteria</taxon>
        <taxon>Pseudomonadati</taxon>
        <taxon>Thermodesulfobacteriota</taxon>
        <taxon>Desulfovibrionia</taxon>
        <taxon>Desulfovibrionales</taxon>
        <taxon>Desulfovibrionaceae</taxon>
        <taxon>Desulfobaculum</taxon>
    </lineage>
</organism>
<keyword evidence="2" id="KW-0472">Membrane</keyword>
<evidence type="ECO:0000313" key="3">
    <source>
        <dbReference type="EMBL" id="SKA66698.1"/>
    </source>
</evidence>
<sequence>MGLHVIESKLRIRSFLGANFAGIIAGCVDAFALSLSADQYFAYAVLGAFFLVFAGYVGGFSGAYAAAFWSWVRRGKLVDMSTDGVLMFFCYGSFLGFIAGLLFSDWTVVRYWTAGGAFMGGFLAGMMNTSSALLFELAVADDSPEQAHKDARRRRAHERLDPSEPRKSKTRKGGSGM</sequence>
<proteinExistence type="predicted"/>
<dbReference type="AlphaFoldDB" id="A0A1T4VPB5"/>
<keyword evidence="2" id="KW-0812">Transmembrane</keyword>
<feature type="region of interest" description="Disordered" evidence="1">
    <location>
        <begin position="142"/>
        <end position="177"/>
    </location>
</feature>
<evidence type="ECO:0000313" key="4">
    <source>
        <dbReference type="Proteomes" id="UP000189733"/>
    </source>
</evidence>
<feature type="transmembrane region" description="Helical" evidence="2">
    <location>
        <begin position="84"/>
        <end position="103"/>
    </location>
</feature>
<feature type="transmembrane region" description="Helical" evidence="2">
    <location>
        <begin position="40"/>
        <end position="72"/>
    </location>
</feature>
<feature type="transmembrane region" description="Helical" evidence="2">
    <location>
        <begin position="12"/>
        <end position="34"/>
    </location>
</feature>